<keyword evidence="12" id="KW-0675">Receptor</keyword>
<dbReference type="InterPro" id="IPR000531">
    <property type="entry name" value="Beta-barrel_TonB"/>
</dbReference>
<dbReference type="PANTHER" id="PTHR47234:SF3">
    <property type="entry name" value="SECRETIN_TONB SHORT N-TERMINAL DOMAIN-CONTAINING PROTEIN"/>
    <property type="match status" value="1"/>
</dbReference>
<evidence type="ECO:0000259" key="11">
    <source>
        <dbReference type="Pfam" id="PF07715"/>
    </source>
</evidence>
<evidence type="ECO:0000256" key="5">
    <source>
        <dbReference type="ARBA" id="ARBA00023077"/>
    </source>
</evidence>
<dbReference type="Pfam" id="PF07715">
    <property type="entry name" value="Plug"/>
    <property type="match status" value="1"/>
</dbReference>
<reference evidence="12" key="1">
    <citation type="submission" date="2023-03" db="EMBL/GenBank/DDBJ databases">
        <title>Stygiobacter electus gen. nov., sp. nov., facultatively anaerobic thermotolerant bacterium of the class Ignavibacteria from a well of Yessentuki mineral water deposit.</title>
        <authorList>
            <person name="Podosokorskaya O.A."/>
            <person name="Elcheninov A.G."/>
            <person name="Petrova N.F."/>
            <person name="Zavarzina D.G."/>
            <person name="Kublanov I.V."/>
            <person name="Merkel A.Y."/>
        </authorList>
    </citation>
    <scope>NUCLEOTIDE SEQUENCE</scope>
    <source>
        <strain evidence="12">09-Me</strain>
    </source>
</reference>
<dbReference type="SUPFAM" id="SSF56935">
    <property type="entry name" value="Porins"/>
    <property type="match status" value="1"/>
</dbReference>
<comment type="subcellular location">
    <subcellularLocation>
        <location evidence="1 8">Cell outer membrane</location>
        <topology evidence="1 8">Multi-pass membrane protein</topology>
    </subcellularLocation>
</comment>
<dbReference type="InterPro" id="IPR036942">
    <property type="entry name" value="Beta-barrel_TonB_sf"/>
</dbReference>
<proteinExistence type="inferred from homology"/>
<evidence type="ECO:0000256" key="3">
    <source>
        <dbReference type="ARBA" id="ARBA00022452"/>
    </source>
</evidence>
<keyword evidence="4 8" id="KW-0812">Transmembrane</keyword>
<dbReference type="PROSITE" id="PS52016">
    <property type="entry name" value="TONB_DEPENDENT_REC_3"/>
    <property type="match status" value="1"/>
</dbReference>
<dbReference type="Gene3D" id="2.60.40.1120">
    <property type="entry name" value="Carboxypeptidase-like, regulatory domain"/>
    <property type="match status" value="1"/>
</dbReference>
<dbReference type="Proteomes" id="UP001221302">
    <property type="component" value="Unassembled WGS sequence"/>
</dbReference>
<dbReference type="InterPro" id="IPR012910">
    <property type="entry name" value="Plug_dom"/>
</dbReference>
<name>A0AAE3NUC9_9BACT</name>
<gene>
    <name evidence="12" type="ORF">P0M35_02815</name>
</gene>
<evidence type="ECO:0000256" key="8">
    <source>
        <dbReference type="PROSITE-ProRule" id="PRU01360"/>
    </source>
</evidence>
<evidence type="ECO:0000256" key="6">
    <source>
        <dbReference type="ARBA" id="ARBA00023136"/>
    </source>
</evidence>
<keyword evidence="5 9" id="KW-0798">TonB box</keyword>
<dbReference type="InterPro" id="IPR008969">
    <property type="entry name" value="CarboxyPept-like_regulatory"/>
</dbReference>
<evidence type="ECO:0000256" key="7">
    <source>
        <dbReference type="ARBA" id="ARBA00023237"/>
    </source>
</evidence>
<organism evidence="12 13">
    <name type="scientific">Stygiobacter electus</name>
    <dbReference type="NCBI Taxonomy" id="3032292"/>
    <lineage>
        <taxon>Bacteria</taxon>
        <taxon>Pseudomonadati</taxon>
        <taxon>Ignavibacteriota</taxon>
        <taxon>Ignavibacteria</taxon>
        <taxon>Ignavibacteriales</taxon>
        <taxon>Melioribacteraceae</taxon>
        <taxon>Stygiobacter</taxon>
    </lineage>
</organism>
<accession>A0AAE3NUC9</accession>
<dbReference type="RefSeq" id="WP_321534830.1">
    <property type="nucleotide sequence ID" value="NZ_JARGDL010000002.1"/>
</dbReference>
<keyword evidence="2 8" id="KW-0813">Transport</keyword>
<keyword evidence="7 8" id="KW-0998">Cell outer membrane</keyword>
<dbReference type="Gene3D" id="2.40.170.20">
    <property type="entry name" value="TonB-dependent receptor, beta-barrel domain"/>
    <property type="match status" value="1"/>
</dbReference>
<feature type="domain" description="TonB-dependent receptor plug" evidence="11">
    <location>
        <begin position="133"/>
        <end position="252"/>
    </location>
</feature>
<evidence type="ECO:0000256" key="4">
    <source>
        <dbReference type="ARBA" id="ARBA00022692"/>
    </source>
</evidence>
<keyword evidence="13" id="KW-1185">Reference proteome</keyword>
<evidence type="ECO:0000313" key="13">
    <source>
        <dbReference type="Proteomes" id="UP001221302"/>
    </source>
</evidence>
<feature type="domain" description="TonB-dependent receptor-like beta-barrel" evidence="10">
    <location>
        <begin position="396"/>
        <end position="878"/>
    </location>
</feature>
<evidence type="ECO:0000259" key="10">
    <source>
        <dbReference type="Pfam" id="PF00593"/>
    </source>
</evidence>
<keyword evidence="6 8" id="KW-0472">Membrane</keyword>
<dbReference type="InterPro" id="IPR039426">
    <property type="entry name" value="TonB-dep_rcpt-like"/>
</dbReference>
<evidence type="ECO:0000256" key="2">
    <source>
        <dbReference type="ARBA" id="ARBA00022448"/>
    </source>
</evidence>
<dbReference type="SUPFAM" id="SSF49464">
    <property type="entry name" value="Carboxypeptidase regulatory domain-like"/>
    <property type="match status" value="1"/>
</dbReference>
<dbReference type="GO" id="GO:0009279">
    <property type="term" value="C:cell outer membrane"/>
    <property type="evidence" value="ECO:0007669"/>
    <property type="project" value="UniProtKB-SubCell"/>
</dbReference>
<dbReference type="AlphaFoldDB" id="A0AAE3NUC9"/>
<evidence type="ECO:0000313" key="12">
    <source>
        <dbReference type="EMBL" id="MDF1611066.1"/>
    </source>
</evidence>
<evidence type="ECO:0000256" key="1">
    <source>
        <dbReference type="ARBA" id="ARBA00004571"/>
    </source>
</evidence>
<dbReference type="Pfam" id="PF00593">
    <property type="entry name" value="TonB_dep_Rec_b-barrel"/>
    <property type="match status" value="1"/>
</dbReference>
<dbReference type="Gene3D" id="2.170.130.10">
    <property type="entry name" value="TonB-dependent receptor, plug domain"/>
    <property type="match status" value="1"/>
</dbReference>
<protein>
    <submittedName>
        <fullName evidence="12">TonB-dependent receptor</fullName>
    </submittedName>
</protein>
<comment type="caution">
    <text evidence="12">The sequence shown here is derived from an EMBL/GenBank/DDBJ whole genome shotgun (WGS) entry which is preliminary data.</text>
</comment>
<dbReference type="PANTHER" id="PTHR47234">
    <property type="match status" value="1"/>
</dbReference>
<evidence type="ECO:0000256" key="9">
    <source>
        <dbReference type="RuleBase" id="RU003357"/>
    </source>
</evidence>
<sequence>MSYSTFVRNKGALFLFLLSFFLYYINTFSQSTGTLNGKITDSKTNEPLIGASIIVLGTNFGTTADINGNYSFKVPSGSHKVQVSYVGYKPVRKDIKINAGETQTLNFTLDADIIGTQEVVVLGTRTQDRTVINSAVPIDIITEKDIEQFGFSLTTDLLKALVPSYNAPQTSITDGSDHVRPATLRGLNPDQVLVLVNGKRRYQSALVNVNGSIGRGSAGTDLNAIPASAIERIEVLRDGASAQYGSDAIAGVINIVLKNKKGLDVSASFGENITNYERGYLESEGNIAGETSSTYSWDGNKESVSIQDGLSKNLHLGYGLELLGGNIYVSGVYRKHDHTNRSGLDYRQQYFTINGQPDPRENTFNRLNHRYGDADLQDAGVFMNGSIPIAEGTQLYTFGGYNYRQGSASGFYRRALDDRNVRAIYPNGFLPFIDTKIYDVSFAAGVKGSLGEWAYDVAEVYGGNEFNFNVSNSLNTSYGTKSPTSFFAGNLKFYQSVTTVDFSRQIDIGWENPLNVATGAEFRWENYQLGAGEPASYLDGGVKILDGPNAGKSASVGSQVFPGFTPANVQNQSRTNLGLYVDLENQISAQLTLGAAGRFENYSDFGSTITGKLSARYELTTNFGLRGAISNGFRAPSLSQAYFSSIATNFIGGIPFEVGTFPVNSKVAKALGAKDLTAEKSVNLSVGVTFTQDNLSLTIDGYVITIKDRVVMTENFTGTNIQKFLATQGINATGGRFFTNALDTKTQGVDITGKYAFNLSDGVFKLMASMNFNKTDITNKDKINTPPQLAALTTIPLLGRVEQGRFERGQPLSSWNFQATYGISDWNILARAIRYGTITLFNNNPIQDQTFSPVWVVDLEVAYSLMKNLTLAIGANNILDAYPDKAIKINSFNGILPFTSLLPSGFNGRYVYTRLNYSL</sequence>
<keyword evidence="3 8" id="KW-1134">Transmembrane beta strand</keyword>
<dbReference type="Pfam" id="PF13715">
    <property type="entry name" value="CarbopepD_reg_2"/>
    <property type="match status" value="1"/>
</dbReference>
<dbReference type="InterPro" id="IPR037066">
    <property type="entry name" value="Plug_dom_sf"/>
</dbReference>
<dbReference type="EMBL" id="JARGDL010000002">
    <property type="protein sequence ID" value="MDF1611066.1"/>
    <property type="molecule type" value="Genomic_DNA"/>
</dbReference>
<comment type="similarity">
    <text evidence="8 9">Belongs to the TonB-dependent receptor family.</text>
</comment>